<reference evidence="1" key="1">
    <citation type="journal article" date="2020" name="Nat. Commun.">
        <title>Large-scale genome sequencing of mycorrhizal fungi provides insights into the early evolution of symbiotic traits.</title>
        <authorList>
            <person name="Miyauchi S."/>
            <person name="Kiss E."/>
            <person name="Kuo A."/>
            <person name="Drula E."/>
            <person name="Kohler A."/>
            <person name="Sanchez-Garcia M."/>
            <person name="Morin E."/>
            <person name="Andreopoulos B."/>
            <person name="Barry K.W."/>
            <person name="Bonito G."/>
            <person name="Buee M."/>
            <person name="Carver A."/>
            <person name="Chen C."/>
            <person name="Cichocki N."/>
            <person name="Clum A."/>
            <person name="Culley D."/>
            <person name="Crous P.W."/>
            <person name="Fauchery L."/>
            <person name="Girlanda M."/>
            <person name="Hayes R.D."/>
            <person name="Keri Z."/>
            <person name="LaButti K."/>
            <person name="Lipzen A."/>
            <person name="Lombard V."/>
            <person name="Magnuson J."/>
            <person name="Maillard F."/>
            <person name="Murat C."/>
            <person name="Nolan M."/>
            <person name="Ohm R.A."/>
            <person name="Pangilinan J."/>
            <person name="Pereira M.F."/>
            <person name="Perotto S."/>
            <person name="Peter M."/>
            <person name="Pfister S."/>
            <person name="Riley R."/>
            <person name="Sitrit Y."/>
            <person name="Stielow J.B."/>
            <person name="Szollosi G."/>
            <person name="Zifcakova L."/>
            <person name="Stursova M."/>
            <person name="Spatafora J.W."/>
            <person name="Tedersoo L."/>
            <person name="Vaario L.M."/>
            <person name="Yamada A."/>
            <person name="Yan M."/>
            <person name="Wang P."/>
            <person name="Xu J."/>
            <person name="Bruns T."/>
            <person name="Baldrian P."/>
            <person name="Vilgalys R."/>
            <person name="Dunand C."/>
            <person name="Henrissat B."/>
            <person name="Grigoriev I.V."/>
            <person name="Hibbett D."/>
            <person name="Nagy L.G."/>
            <person name="Martin F.M."/>
        </authorList>
    </citation>
    <scope>NUCLEOTIDE SEQUENCE</scope>
    <source>
        <strain evidence="1">UP504</strain>
    </source>
</reference>
<sequence>MGPRVFPPPSLPHTRGKEVSRRSKWGMWVLLPEPDGASLVKTRRTLRVRIDNWQGVSRNVPNPVWAGGFEGNRLSQCSKRRPWDGSPLIALVGNLLLFGFEVRQGIIIPLTLHAAYGFLTGTPCLNGQFSKHPTKVGDTLSGGPYSKTQHDIRVFVSGHARNQLNATTKKKTPSSTPLASCYFPSLNL</sequence>
<evidence type="ECO:0000313" key="2">
    <source>
        <dbReference type="Proteomes" id="UP000886523"/>
    </source>
</evidence>
<keyword evidence="2" id="KW-1185">Reference proteome</keyword>
<dbReference type="AlphaFoldDB" id="A0A9P6AXD1"/>
<gene>
    <name evidence="1" type="ORF">BS47DRAFT_1362289</name>
</gene>
<organism evidence="1 2">
    <name type="scientific">Hydnum rufescens UP504</name>
    <dbReference type="NCBI Taxonomy" id="1448309"/>
    <lineage>
        <taxon>Eukaryota</taxon>
        <taxon>Fungi</taxon>
        <taxon>Dikarya</taxon>
        <taxon>Basidiomycota</taxon>
        <taxon>Agaricomycotina</taxon>
        <taxon>Agaricomycetes</taxon>
        <taxon>Cantharellales</taxon>
        <taxon>Hydnaceae</taxon>
        <taxon>Hydnum</taxon>
    </lineage>
</organism>
<comment type="caution">
    <text evidence="1">The sequence shown here is derived from an EMBL/GenBank/DDBJ whole genome shotgun (WGS) entry which is preliminary data.</text>
</comment>
<dbReference type="EMBL" id="MU128969">
    <property type="protein sequence ID" value="KAF9513748.1"/>
    <property type="molecule type" value="Genomic_DNA"/>
</dbReference>
<accession>A0A9P6AXD1</accession>
<evidence type="ECO:0000313" key="1">
    <source>
        <dbReference type="EMBL" id="KAF9513748.1"/>
    </source>
</evidence>
<proteinExistence type="predicted"/>
<name>A0A9P6AXD1_9AGAM</name>
<dbReference type="Proteomes" id="UP000886523">
    <property type="component" value="Unassembled WGS sequence"/>
</dbReference>
<protein>
    <submittedName>
        <fullName evidence="1">Uncharacterized protein</fullName>
    </submittedName>
</protein>